<comment type="caution">
    <text evidence="2">The sequence shown here is derived from an EMBL/GenBank/DDBJ whole genome shotgun (WGS) entry which is preliminary data.</text>
</comment>
<accession>A0A840QQR1</accession>
<dbReference type="Proteomes" id="UP000551878">
    <property type="component" value="Unassembled WGS sequence"/>
</dbReference>
<name>A0A840QQR1_9BACI</name>
<reference evidence="2 3" key="1">
    <citation type="submission" date="2020-08" db="EMBL/GenBank/DDBJ databases">
        <title>Genomic Encyclopedia of Type Strains, Phase IV (KMG-IV): sequencing the most valuable type-strain genomes for metagenomic binning, comparative biology and taxonomic classification.</title>
        <authorList>
            <person name="Goeker M."/>
        </authorList>
    </citation>
    <scope>NUCLEOTIDE SEQUENCE [LARGE SCALE GENOMIC DNA]</scope>
    <source>
        <strain evidence="2 3">DSM 24696</strain>
    </source>
</reference>
<proteinExistence type="predicted"/>
<dbReference type="Pfam" id="PF04230">
    <property type="entry name" value="PS_pyruv_trans"/>
    <property type="match status" value="1"/>
</dbReference>
<dbReference type="SUPFAM" id="SSF53756">
    <property type="entry name" value="UDP-Glycosyltransferase/glycogen phosphorylase"/>
    <property type="match status" value="1"/>
</dbReference>
<dbReference type="PANTHER" id="PTHR36836">
    <property type="entry name" value="COLANIC ACID BIOSYNTHESIS PROTEIN WCAK"/>
    <property type="match status" value="1"/>
</dbReference>
<sequence>MKVVLSGYYGFDNVGDEAILFSLISALREENQDIHITVLSNDPEKTAQQYGVEAVNRWKLKDVAKAIRQSDGLISGGGSLLQDKTGNKSVIYYSGVMWIAKLLGKPFVIYAQGIGPINQLKNQRIVKHTLNRASLITVRDRDSQEFLTSVGLKKESTIVPDPVLGMNKPSLDESPWLASENIPSDYIAVSMRDWSDGREYLEKTAAALDELLKKGEKIVLLPMHGEHDYNTLEQLLSLMEKRDGDIWMAPYDATIQEKVVIVGQAKLLLGMRLHALIFAAVMNVPFHALSYDPKIDSFANLCQQPVVGHVEKDDWSADDIVTKVITADLSEQNDYLLEYTTEATQKAKHTAQQTLDILAK</sequence>
<keyword evidence="2" id="KW-0808">Transferase</keyword>
<dbReference type="AlphaFoldDB" id="A0A840QQR1"/>
<dbReference type="NCBIfam" id="TIGR03609">
    <property type="entry name" value="S_layer_CsaB"/>
    <property type="match status" value="1"/>
</dbReference>
<keyword evidence="3" id="KW-1185">Reference proteome</keyword>
<evidence type="ECO:0000259" key="1">
    <source>
        <dbReference type="Pfam" id="PF04230"/>
    </source>
</evidence>
<dbReference type="InterPro" id="IPR019896">
    <property type="entry name" value="Polysacch_pyruvyl_Trfase_CsaB"/>
</dbReference>
<gene>
    <name evidence="2" type="ORF">HNQ41_001972</name>
</gene>
<evidence type="ECO:0000313" key="2">
    <source>
        <dbReference type="EMBL" id="MBB5173782.1"/>
    </source>
</evidence>
<evidence type="ECO:0000313" key="3">
    <source>
        <dbReference type="Proteomes" id="UP000551878"/>
    </source>
</evidence>
<dbReference type="EMBL" id="JACHHB010000008">
    <property type="protein sequence ID" value="MBB5173782.1"/>
    <property type="molecule type" value="Genomic_DNA"/>
</dbReference>
<dbReference type="PANTHER" id="PTHR36836:SF1">
    <property type="entry name" value="COLANIC ACID BIOSYNTHESIS PROTEIN WCAK"/>
    <property type="match status" value="1"/>
</dbReference>
<dbReference type="RefSeq" id="WP_184664222.1">
    <property type="nucleotide sequence ID" value="NZ_JACHHB010000008.1"/>
</dbReference>
<dbReference type="InterPro" id="IPR007345">
    <property type="entry name" value="Polysacch_pyruvyl_Trfase"/>
</dbReference>
<feature type="domain" description="Polysaccharide pyruvyl transferase" evidence="1">
    <location>
        <begin position="13"/>
        <end position="293"/>
    </location>
</feature>
<dbReference type="GO" id="GO:0016740">
    <property type="term" value="F:transferase activity"/>
    <property type="evidence" value="ECO:0007669"/>
    <property type="project" value="UniProtKB-KW"/>
</dbReference>
<protein>
    <submittedName>
        <fullName evidence="2">Polysaccharide pyruvyl transferase CsaB</fullName>
    </submittedName>
</protein>
<organism evidence="2 3">
    <name type="scientific">Texcoconibacillus texcoconensis</name>
    <dbReference type="NCBI Taxonomy" id="1095777"/>
    <lineage>
        <taxon>Bacteria</taxon>
        <taxon>Bacillati</taxon>
        <taxon>Bacillota</taxon>
        <taxon>Bacilli</taxon>
        <taxon>Bacillales</taxon>
        <taxon>Bacillaceae</taxon>
        <taxon>Texcoconibacillus</taxon>
    </lineage>
</organism>